<keyword evidence="2" id="KW-1185">Reference proteome</keyword>
<comment type="caution">
    <text evidence="1">The sequence shown here is derived from an EMBL/GenBank/DDBJ whole genome shotgun (WGS) entry which is preliminary data.</text>
</comment>
<accession>A0A7X0JXD3</accession>
<dbReference type="InParanoid" id="A0A7X0JXD3"/>
<dbReference type="RefSeq" id="WP_166847849.1">
    <property type="nucleotide sequence ID" value="NZ_JAAONY010000003.1"/>
</dbReference>
<reference evidence="1 2" key="1">
    <citation type="submission" date="2020-08" db="EMBL/GenBank/DDBJ databases">
        <title>Genomic Encyclopedia of Type Strains, Phase IV (KMG-IV): sequencing the most valuable type-strain genomes for metagenomic binning, comparative biology and taxonomic classification.</title>
        <authorList>
            <person name="Goeker M."/>
        </authorList>
    </citation>
    <scope>NUCLEOTIDE SEQUENCE [LARGE SCALE GENOMIC DNA]</scope>
    <source>
        <strain evidence="1 2">DSM 22368</strain>
    </source>
</reference>
<evidence type="ECO:0000313" key="2">
    <source>
        <dbReference type="Proteomes" id="UP000528457"/>
    </source>
</evidence>
<dbReference type="AlphaFoldDB" id="A0A7X0JXD3"/>
<gene>
    <name evidence="1" type="ORF">HNR48_003735</name>
</gene>
<protein>
    <submittedName>
        <fullName evidence="1">Uncharacterized protein</fullName>
    </submittedName>
</protein>
<evidence type="ECO:0000313" key="1">
    <source>
        <dbReference type="EMBL" id="MBB6523433.1"/>
    </source>
</evidence>
<dbReference type="Proteomes" id="UP000528457">
    <property type="component" value="Unassembled WGS sequence"/>
</dbReference>
<organism evidence="1 2">
    <name type="scientific">Pseudoteredinibacter isoporae</name>
    <dbReference type="NCBI Taxonomy" id="570281"/>
    <lineage>
        <taxon>Bacteria</taxon>
        <taxon>Pseudomonadati</taxon>
        <taxon>Pseudomonadota</taxon>
        <taxon>Gammaproteobacteria</taxon>
        <taxon>Cellvibrionales</taxon>
        <taxon>Cellvibrionaceae</taxon>
        <taxon>Pseudoteredinibacter</taxon>
    </lineage>
</organism>
<name>A0A7X0JXD3_9GAMM</name>
<proteinExistence type="predicted"/>
<dbReference type="EMBL" id="JACHHT010000003">
    <property type="protein sequence ID" value="MBB6523433.1"/>
    <property type="molecule type" value="Genomic_DNA"/>
</dbReference>
<sequence>MVTCLAFFAAFSGAAEVPPVGDATFPQLSFRPDFSGAWEKDYRRSDNWERQVQAKLAELRRAAERRARGGRADIGVPGAQITLGGNRTNVIDLARFTETISRHNIMTIKQDEHEVRIEREGEADLVCTVDKKAVLSGNEFGSERCVWSANRLIFKISLNEGTEILHHFRISADRQSINMQTRVSHRGSSFELVQFFTRFGDSNNQYNCRQTISRGKVCSLLGEQAGGNQE</sequence>